<reference evidence="5" key="2">
    <citation type="submission" date="2020-09" db="EMBL/GenBank/DDBJ databases">
        <authorList>
            <person name="Sun Q."/>
            <person name="Zhou Y."/>
        </authorList>
    </citation>
    <scope>NUCLEOTIDE SEQUENCE</scope>
    <source>
        <strain evidence="5">CGMCC 1.6333</strain>
    </source>
</reference>
<evidence type="ECO:0000313" key="5">
    <source>
        <dbReference type="EMBL" id="GGM41830.1"/>
    </source>
</evidence>
<dbReference type="PANTHER" id="PTHR30154:SF53">
    <property type="entry name" value="HTH-TYPE TRANSCRIPTIONAL REGULATOR LRPC"/>
    <property type="match status" value="1"/>
</dbReference>
<dbReference type="EMBL" id="BMLG01000027">
    <property type="protein sequence ID" value="GGM41830.1"/>
    <property type="molecule type" value="Genomic_DNA"/>
</dbReference>
<dbReference type="InterPro" id="IPR019887">
    <property type="entry name" value="Tscrpt_reg_AsnC/Lrp_C"/>
</dbReference>
<reference evidence="5" key="1">
    <citation type="journal article" date="2014" name="Int. J. Syst. Evol. Microbiol.">
        <title>Complete genome sequence of Corynebacterium casei LMG S-19264T (=DSM 44701T), isolated from a smear-ripened cheese.</title>
        <authorList>
            <consortium name="US DOE Joint Genome Institute (JGI-PGF)"/>
            <person name="Walter F."/>
            <person name="Albersmeier A."/>
            <person name="Kalinowski J."/>
            <person name="Ruckert C."/>
        </authorList>
    </citation>
    <scope>NUCLEOTIDE SEQUENCE</scope>
    <source>
        <strain evidence="5">CGMCC 1.6333</strain>
    </source>
</reference>
<keyword evidence="6" id="KW-1185">Reference proteome</keyword>
<dbReference type="Pfam" id="PF01037">
    <property type="entry name" value="AsnC_trans_reg"/>
    <property type="match status" value="1"/>
</dbReference>
<dbReference type="Proteomes" id="UP000618460">
    <property type="component" value="Unassembled WGS sequence"/>
</dbReference>
<dbReference type="InterPro" id="IPR000485">
    <property type="entry name" value="AsnC-type_HTH_dom"/>
</dbReference>
<protein>
    <submittedName>
        <fullName evidence="5">AsnC family transcriptional regulator</fullName>
    </submittedName>
</protein>
<dbReference type="SMART" id="SM00344">
    <property type="entry name" value="HTH_ASNC"/>
    <property type="match status" value="1"/>
</dbReference>
<organism evidence="5 6">
    <name type="scientific">Paraliobacillus quinghaiensis</name>
    <dbReference type="NCBI Taxonomy" id="470815"/>
    <lineage>
        <taxon>Bacteria</taxon>
        <taxon>Bacillati</taxon>
        <taxon>Bacillota</taxon>
        <taxon>Bacilli</taxon>
        <taxon>Bacillales</taxon>
        <taxon>Bacillaceae</taxon>
        <taxon>Paraliobacillus</taxon>
    </lineage>
</organism>
<dbReference type="GO" id="GO:0005829">
    <property type="term" value="C:cytosol"/>
    <property type="evidence" value="ECO:0007669"/>
    <property type="project" value="TreeGrafter"/>
</dbReference>
<evidence type="ECO:0000313" key="6">
    <source>
        <dbReference type="Proteomes" id="UP000618460"/>
    </source>
</evidence>
<dbReference type="PANTHER" id="PTHR30154">
    <property type="entry name" value="LEUCINE-RESPONSIVE REGULATORY PROTEIN"/>
    <property type="match status" value="1"/>
</dbReference>
<dbReference type="InterPro" id="IPR019888">
    <property type="entry name" value="Tscrpt_reg_AsnC-like"/>
</dbReference>
<name>A0A917TXA8_9BACI</name>
<dbReference type="RefSeq" id="WP_117157025.1">
    <property type="nucleotide sequence ID" value="NZ_BMLG01000027.1"/>
</dbReference>
<evidence type="ECO:0000256" key="2">
    <source>
        <dbReference type="ARBA" id="ARBA00023125"/>
    </source>
</evidence>
<dbReference type="InterPro" id="IPR036388">
    <property type="entry name" value="WH-like_DNA-bd_sf"/>
</dbReference>
<evidence type="ECO:0000259" key="4">
    <source>
        <dbReference type="PROSITE" id="PS50956"/>
    </source>
</evidence>
<evidence type="ECO:0000256" key="1">
    <source>
        <dbReference type="ARBA" id="ARBA00023015"/>
    </source>
</evidence>
<dbReference type="Gene3D" id="1.10.10.10">
    <property type="entry name" value="Winged helix-like DNA-binding domain superfamily/Winged helix DNA-binding domain"/>
    <property type="match status" value="1"/>
</dbReference>
<feature type="domain" description="HTH asnC-type" evidence="4">
    <location>
        <begin position="1"/>
        <end position="62"/>
    </location>
</feature>
<keyword evidence="2" id="KW-0238">DNA-binding</keyword>
<dbReference type="InterPro" id="IPR011008">
    <property type="entry name" value="Dimeric_a/b-barrel"/>
</dbReference>
<comment type="caution">
    <text evidence="5">The sequence shown here is derived from an EMBL/GenBank/DDBJ whole genome shotgun (WGS) entry which is preliminary data.</text>
</comment>
<dbReference type="SUPFAM" id="SSF54909">
    <property type="entry name" value="Dimeric alpha+beta barrel"/>
    <property type="match status" value="1"/>
</dbReference>
<dbReference type="GO" id="GO:0043200">
    <property type="term" value="P:response to amino acid"/>
    <property type="evidence" value="ECO:0007669"/>
    <property type="project" value="TreeGrafter"/>
</dbReference>
<dbReference type="SUPFAM" id="SSF46785">
    <property type="entry name" value="Winged helix' DNA-binding domain"/>
    <property type="match status" value="1"/>
</dbReference>
<dbReference type="InterPro" id="IPR036390">
    <property type="entry name" value="WH_DNA-bd_sf"/>
</dbReference>
<dbReference type="OrthoDB" id="34294at2"/>
<evidence type="ECO:0000256" key="3">
    <source>
        <dbReference type="ARBA" id="ARBA00023163"/>
    </source>
</evidence>
<keyword evidence="1" id="KW-0805">Transcription regulation</keyword>
<proteinExistence type="predicted"/>
<gene>
    <name evidence="5" type="ORF">GCM10011351_29930</name>
</gene>
<dbReference type="PROSITE" id="PS50956">
    <property type="entry name" value="HTH_ASNC_2"/>
    <property type="match status" value="1"/>
</dbReference>
<accession>A0A917TXA8</accession>
<dbReference type="PRINTS" id="PR00033">
    <property type="entry name" value="HTHASNC"/>
</dbReference>
<dbReference type="GO" id="GO:0043565">
    <property type="term" value="F:sequence-specific DNA binding"/>
    <property type="evidence" value="ECO:0007669"/>
    <property type="project" value="InterPro"/>
</dbReference>
<keyword evidence="3" id="KW-0804">Transcription</keyword>
<sequence length="145" mass="16442">MDKLDKQMLDFLQDDGRLSISDLSRKLALSRPSVTERLHRLREKKVIEGFSARVALPAVGREILLIIQVSDLKVSPQEFESLIQKKEDIIECHRVTGDVSYFLKAAVSNMERMRLLIDSLMPYGSINTSTVLASPVSYRKILPNV</sequence>
<dbReference type="AlphaFoldDB" id="A0A917TXA8"/>
<dbReference type="Gene3D" id="3.30.70.920">
    <property type="match status" value="1"/>
</dbReference>
<dbReference type="Pfam" id="PF13404">
    <property type="entry name" value="HTH_AsnC-type"/>
    <property type="match status" value="1"/>
</dbReference>